<dbReference type="EMBL" id="JAXHPO010000034">
    <property type="protein sequence ID" value="MDY6550775.1"/>
    <property type="molecule type" value="Genomic_DNA"/>
</dbReference>
<comment type="caution">
    <text evidence="3">The sequence shown here is derived from an EMBL/GenBank/DDBJ whole genome shotgun (WGS) entry which is preliminary data.</text>
</comment>
<evidence type="ECO:0000259" key="2">
    <source>
        <dbReference type="Pfam" id="PF18715"/>
    </source>
</evidence>
<dbReference type="InterPro" id="IPR037026">
    <property type="entry name" value="Vgr_OB-fold_dom_sf"/>
</dbReference>
<evidence type="ECO:0000313" key="4">
    <source>
        <dbReference type="Proteomes" id="UP001284094"/>
    </source>
</evidence>
<feature type="compositionally biased region" description="Basic and acidic residues" evidence="1">
    <location>
        <begin position="186"/>
        <end position="196"/>
    </location>
</feature>
<evidence type="ECO:0000313" key="3">
    <source>
        <dbReference type="EMBL" id="MDY6550775.1"/>
    </source>
</evidence>
<gene>
    <name evidence="3" type="ORF">SKM48_08400</name>
</gene>
<feature type="domain" description="Phage spike trimer" evidence="2">
    <location>
        <begin position="132"/>
        <end position="186"/>
    </location>
</feature>
<accession>A0ABU5GJR3</accession>
<dbReference type="Gene3D" id="2.40.50.230">
    <property type="entry name" value="Gp5 N-terminal domain"/>
    <property type="match status" value="1"/>
</dbReference>
<feature type="region of interest" description="Disordered" evidence="1">
    <location>
        <begin position="184"/>
        <end position="211"/>
    </location>
</feature>
<dbReference type="InterPro" id="IPR040629">
    <property type="entry name" value="Phage_spike"/>
</dbReference>
<dbReference type="RefSeq" id="WP_321104310.1">
    <property type="nucleotide sequence ID" value="NZ_JAXHPO010000034.1"/>
</dbReference>
<reference evidence="3 4" key="1">
    <citation type="journal article" date="2024" name="Syst. Appl. Microbiol.">
        <title>Evidence for the occurrence of Acinetobacter faecalis in cattle feces and its emended description.</title>
        <authorList>
            <person name="Kyselkova M."/>
            <person name="Xanthopoulou K."/>
            <person name="Shestivska V."/>
            <person name="Spanelova P."/>
            <person name="Maixnerova M."/>
            <person name="Higgins P.G."/>
            <person name="Nemec A."/>
        </authorList>
    </citation>
    <scope>NUCLEOTIDE SEQUENCE [LARGE SCALE GENOMIC DNA]</scope>
    <source>
        <strain evidence="3 4">ANC 7225</strain>
    </source>
</reference>
<protein>
    <submittedName>
        <fullName evidence="3">Phage baseplate assembly protein V</fullName>
    </submittedName>
</protein>
<dbReference type="InterPro" id="IPR013046">
    <property type="entry name" value="GpV/Gp45"/>
</dbReference>
<dbReference type="Proteomes" id="UP001284094">
    <property type="component" value="Unassembled WGS sequence"/>
</dbReference>
<dbReference type="Pfam" id="PF18715">
    <property type="entry name" value="Phage_spike"/>
    <property type="match status" value="1"/>
</dbReference>
<organism evidence="3 4">
    <name type="scientific">Acinetobacter faecalis</name>
    <dbReference type="NCBI Taxonomy" id="2665161"/>
    <lineage>
        <taxon>Bacteria</taxon>
        <taxon>Pseudomonadati</taxon>
        <taxon>Pseudomonadota</taxon>
        <taxon>Gammaproteobacteria</taxon>
        <taxon>Moraxellales</taxon>
        <taxon>Moraxellaceae</taxon>
        <taxon>Acinetobacter</taxon>
    </lineage>
</organism>
<dbReference type="Gene3D" id="6.20.150.10">
    <property type="match status" value="1"/>
</dbReference>
<name>A0ABU5GJR3_9GAMM</name>
<dbReference type="NCBIfam" id="TIGR01644">
    <property type="entry name" value="phage_P2_V"/>
    <property type="match status" value="1"/>
</dbReference>
<evidence type="ECO:0000256" key="1">
    <source>
        <dbReference type="SAM" id="MobiDB-lite"/>
    </source>
</evidence>
<proteinExistence type="predicted"/>
<sequence>MSYALAQIDRILANFIKIGRIHSVDFDAGTATVDFDGELVTDLEWSKDRAGADRSWNGGYTKGEQVLVLSPSGDLSQGVIAFAISQDAFPNVGDSENPKRVFADGTTIEYDKSSHTLFVDASASSGHVVIRCNTAQIQAESTITMDAPNTVCTGNLTVAKSLSMGGSGGTATLKGNVAMSGGTLTHDGKNIGESHKHSGVQTGSGNSGGVV</sequence>
<keyword evidence="4" id="KW-1185">Reference proteome</keyword>